<evidence type="ECO:0000256" key="2">
    <source>
        <dbReference type="ARBA" id="ARBA00007085"/>
    </source>
</evidence>
<dbReference type="Proteomes" id="UP000748756">
    <property type="component" value="Unassembled WGS sequence"/>
</dbReference>
<gene>
    <name evidence="6" type="ORF">BG015_009723</name>
</gene>
<dbReference type="GO" id="GO:0005615">
    <property type="term" value="C:extracellular space"/>
    <property type="evidence" value="ECO:0007669"/>
    <property type="project" value="TreeGrafter"/>
</dbReference>
<evidence type="ECO:0000313" key="6">
    <source>
        <dbReference type="EMBL" id="KAF9148531.1"/>
    </source>
</evidence>
<keyword evidence="5" id="KW-0812">Transmembrane</keyword>
<evidence type="ECO:0000313" key="7">
    <source>
        <dbReference type="Proteomes" id="UP000748756"/>
    </source>
</evidence>
<dbReference type="EMBL" id="JAAAUQ010000645">
    <property type="protein sequence ID" value="KAF9148531.1"/>
    <property type="molecule type" value="Genomic_DNA"/>
</dbReference>
<organism evidence="6 7">
    <name type="scientific">Linnemannia schmuckeri</name>
    <dbReference type="NCBI Taxonomy" id="64567"/>
    <lineage>
        <taxon>Eukaryota</taxon>
        <taxon>Fungi</taxon>
        <taxon>Fungi incertae sedis</taxon>
        <taxon>Mucoromycota</taxon>
        <taxon>Mortierellomycotina</taxon>
        <taxon>Mortierellomycetes</taxon>
        <taxon>Mortierellales</taxon>
        <taxon>Mortierellaceae</taxon>
        <taxon>Linnemannia</taxon>
    </lineage>
</organism>
<comment type="similarity">
    <text evidence="2">Belongs to the invertebrate defensin family.</text>
</comment>
<name>A0A9P5V951_9FUNG</name>
<dbReference type="GO" id="GO:0006959">
    <property type="term" value="P:humoral immune response"/>
    <property type="evidence" value="ECO:0007669"/>
    <property type="project" value="TreeGrafter"/>
</dbReference>
<evidence type="ECO:0000256" key="4">
    <source>
        <dbReference type="ARBA" id="ARBA00023157"/>
    </source>
</evidence>
<keyword evidence="7" id="KW-1185">Reference proteome</keyword>
<dbReference type="PANTHER" id="PTHR13645:SF0">
    <property type="entry name" value="DEFENSIN"/>
    <property type="match status" value="1"/>
</dbReference>
<dbReference type="SUPFAM" id="SSF57095">
    <property type="entry name" value="Scorpion toxin-like"/>
    <property type="match status" value="1"/>
</dbReference>
<dbReference type="Gene3D" id="3.30.30.10">
    <property type="entry name" value="Knottin, scorpion toxin-like"/>
    <property type="match status" value="1"/>
</dbReference>
<dbReference type="InterPro" id="IPR036574">
    <property type="entry name" value="Scorpion_toxin-like_sf"/>
</dbReference>
<evidence type="ECO:0008006" key="8">
    <source>
        <dbReference type="Google" id="ProtNLM"/>
    </source>
</evidence>
<proteinExistence type="inferred from homology"/>
<reference evidence="6" key="1">
    <citation type="journal article" date="2020" name="Fungal Divers.">
        <title>Resolving the Mortierellaceae phylogeny through synthesis of multi-gene phylogenetics and phylogenomics.</title>
        <authorList>
            <person name="Vandepol N."/>
            <person name="Liber J."/>
            <person name="Desiro A."/>
            <person name="Na H."/>
            <person name="Kennedy M."/>
            <person name="Barry K."/>
            <person name="Grigoriev I.V."/>
            <person name="Miller A.N."/>
            <person name="O'Donnell K."/>
            <person name="Stajich J.E."/>
            <person name="Bonito G."/>
        </authorList>
    </citation>
    <scope>NUCLEOTIDE SEQUENCE</scope>
    <source>
        <strain evidence="6">NRRL 6426</strain>
    </source>
</reference>
<keyword evidence="5" id="KW-1133">Transmembrane helix</keyword>
<feature type="transmembrane region" description="Helical" evidence="5">
    <location>
        <begin position="30"/>
        <end position="49"/>
    </location>
</feature>
<dbReference type="OrthoDB" id="4245109at2759"/>
<dbReference type="GO" id="GO:0042742">
    <property type="term" value="P:defense response to bacterium"/>
    <property type="evidence" value="ECO:0007669"/>
    <property type="project" value="TreeGrafter"/>
</dbReference>
<keyword evidence="5" id="KW-0472">Membrane</keyword>
<dbReference type="PANTHER" id="PTHR13645">
    <property type="entry name" value="DEFENSIN"/>
    <property type="match status" value="1"/>
</dbReference>
<accession>A0A9P5V951</accession>
<evidence type="ECO:0000256" key="5">
    <source>
        <dbReference type="SAM" id="Phobius"/>
    </source>
</evidence>
<dbReference type="AlphaFoldDB" id="A0A9P5V951"/>
<comment type="caution">
    <text evidence="6">The sequence shown here is derived from an EMBL/GenBank/DDBJ whole genome shotgun (WGS) entry which is preliminary data.</text>
</comment>
<evidence type="ECO:0000256" key="1">
    <source>
        <dbReference type="ARBA" id="ARBA00004613"/>
    </source>
</evidence>
<evidence type="ECO:0000256" key="3">
    <source>
        <dbReference type="ARBA" id="ARBA00022525"/>
    </source>
</evidence>
<keyword evidence="4" id="KW-1015">Disulfide bond</keyword>
<protein>
    <recommendedName>
        <fullName evidence="8">Invertebrate defensins family profile domain-containing protein</fullName>
    </recommendedName>
</protein>
<comment type="subcellular location">
    <subcellularLocation>
        <location evidence="1">Secreted</location>
    </subcellularLocation>
</comment>
<sequence length="97" mass="10266">MVCPHNSSLQTIVFTSNTSKYAFSSKMLKGYIIALFVLVAATITMAAPAKLQKRLTCQIGSIWGGGDAACSASCILKGQGFHGGHCDKNTSICICNY</sequence>
<keyword evidence="3" id="KW-0964">Secreted</keyword>